<comment type="catalytic activity">
    <reaction evidence="9">
        <text>UTP + L-glutamine + ATP + H2O = CTP + L-glutamate + ADP + phosphate + 2 H(+)</text>
        <dbReference type="Rhea" id="RHEA:26426"/>
        <dbReference type="ChEBI" id="CHEBI:15377"/>
        <dbReference type="ChEBI" id="CHEBI:15378"/>
        <dbReference type="ChEBI" id="CHEBI:29985"/>
        <dbReference type="ChEBI" id="CHEBI:30616"/>
        <dbReference type="ChEBI" id="CHEBI:37563"/>
        <dbReference type="ChEBI" id="CHEBI:43474"/>
        <dbReference type="ChEBI" id="CHEBI:46398"/>
        <dbReference type="ChEBI" id="CHEBI:58359"/>
        <dbReference type="ChEBI" id="CHEBI:456216"/>
        <dbReference type="EC" id="6.3.4.2"/>
    </reaction>
</comment>
<dbReference type="CDD" id="cd03113">
    <property type="entry name" value="CTPS_N"/>
    <property type="match status" value="1"/>
</dbReference>
<sequence length="521" mass="58856">MKNTKFIFVTGGVYSSLGKGITASSIGRTLKQLGFSVTMQKLDPYLNVNPSNISPYQHGEVFVTEDGAEADLDLGNYERFVDHNLNKYSTVTSGRIYSEVIENERKGLYNGKTVQVVPHITGHIISKLESLAKTNKTDFAIVEIGGTIGDIESLPFIEAINEFCHKYGKSNVLFAHCVPLISIATVFGELKTKPAQHSVKVLRSLGVSPDLLLLRVNQPVDEETIDKLSWSCSVSKDNIFVCPDLESTYFLPEELYKQQIYLPILKHFNLKIKEDDFKSWLDFTDTIKRPKPNKVTIALVGEYVELHDAYFSVKSALELASYYTNVDFSIKWLQVKDLDKENYTKNFRNVDGVIVAGADHYDAQDKTIQLFNYLAKKKTPTLAYGTAIESFILSQMDENAIREHNAYHGANPIFVKDDNNQLILGLREDKLLSKNLQSIYGDDKASERHRHLYKFNLTHIDELEKSNVIVSGVDTYGNVDFVELANQEFFVATYANPEFTSKPTKPNPLYVRLLELAKKGK</sequence>
<dbReference type="NCBIfam" id="TIGR00337">
    <property type="entry name" value="PyrG"/>
    <property type="match status" value="1"/>
</dbReference>
<keyword evidence="4" id="KW-0436">Ligase</keyword>
<proteinExistence type="inferred from homology"/>
<gene>
    <name evidence="12" type="ORF">UREOM_2390</name>
</gene>
<evidence type="ECO:0000256" key="5">
    <source>
        <dbReference type="ARBA" id="ARBA00022741"/>
    </source>
</evidence>
<feature type="domain" description="Glutamine amidotransferase" evidence="10">
    <location>
        <begin position="306"/>
        <end position="514"/>
    </location>
</feature>
<protein>
    <recommendedName>
        <fullName evidence="3">CTP synthase (glutamine hydrolyzing)</fullName>
        <ecNumber evidence="3">6.3.4.2</ecNumber>
    </recommendedName>
</protein>
<dbReference type="InterPro" id="IPR004468">
    <property type="entry name" value="CTP_synthase"/>
</dbReference>
<evidence type="ECO:0000313" key="12">
    <source>
        <dbReference type="EMBL" id="GAA5414528.1"/>
    </source>
</evidence>
<evidence type="ECO:0000256" key="1">
    <source>
        <dbReference type="ARBA" id="ARBA00005171"/>
    </source>
</evidence>
<keyword evidence="5" id="KW-0547">Nucleotide-binding</keyword>
<organism evidence="12 13">
    <name type="scientific">Ureaplasma ceti</name>
    <dbReference type="NCBI Taxonomy" id="3119530"/>
    <lineage>
        <taxon>Bacteria</taxon>
        <taxon>Bacillati</taxon>
        <taxon>Mycoplasmatota</taxon>
        <taxon>Mycoplasmoidales</taxon>
        <taxon>Mycoplasmoidaceae</taxon>
        <taxon>Ureaplasma</taxon>
    </lineage>
</organism>
<evidence type="ECO:0000256" key="2">
    <source>
        <dbReference type="ARBA" id="ARBA00007533"/>
    </source>
</evidence>
<dbReference type="InterPro" id="IPR017926">
    <property type="entry name" value="GATASE"/>
</dbReference>
<name>A0ABP9U599_9BACT</name>
<dbReference type="SUPFAM" id="SSF52317">
    <property type="entry name" value="Class I glutamine amidotransferase-like"/>
    <property type="match status" value="1"/>
</dbReference>
<reference evidence="12" key="1">
    <citation type="submission" date="2024-02" db="EMBL/GenBank/DDBJ databases">
        <title>Draft genome sequence of new strains in genus Ureaplasma.</title>
        <authorList>
            <person name="Nakajima Y."/>
            <person name="Segawa T."/>
        </authorList>
    </citation>
    <scope>NUCLEOTIDE SEQUENCE [LARGE SCALE GENOMIC DNA]</scope>
    <source>
        <strain evidence="12">OM1</strain>
    </source>
</reference>
<dbReference type="Pfam" id="PF06418">
    <property type="entry name" value="CTP_synth_N"/>
    <property type="match status" value="1"/>
</dbReference>
<comment type="similarity">
    <text evidence="2">Belongs to the CTP synthase family.</text>
</comment>
<evidence type="ECO:0000256" key="7">
    <source>
        <dbReference type="ARBA" id="ARBA00022962"/>
    </source>
</evidence>
<dbReference type="NCBIfam" id="NF003792">
    <property type="entry name" value="PRK05380.1"/>
    <property type="match status" value="1"/>
</dbReference>
<dbReference type="InterPro" id="IPR027417">
    <property type="entry name" value="P-loop_NTPase"/>
</dbReference>
<feature type="domain" description="CTP synthase N-terminal" evidence="11">
    <location>
        <begin position="5"/>
        <end position="270"/>
    </location>
</feature>
<dbReference type="PANTHER" id="PTHR11550:SF0">
    <property type="entry name" value="CTP SYNTHASE-RELATED"/>
    <property type="match status" value="1"/>
</dbReference>
<dbReference type="Pfam" id="PF00117">
    <property type="entry name" value="GATase"/>
    <property type="match status" value="1"/>
</dbReference>
<dbReference type="InterPro" id="IPR017456">
    <property type="entry name" value="CTP_synthase_N"/>
</dbReference>
<dbReference type="EC" id="6.3.4.2" evidence="3"/>
<accession>A0ABP9U599</accession>
<keyword evidence="8" id="KW-0665">Pyrimidine biosynthesis</keyword>
<dbReference type="PANTHER" id="PTHR11550">
    <property type="entry name" value="CTP SYNTHASE"/>
    <property type="match status" value="1"/>
</dbReference>
<dbReference type="SUPFAM" id="SSF52540">
    <property type="entry name" value="P-loop containing nucleoside triphosphate hydrolases"/>
    <property type="match status" value="1"/>
</dbReference>
<evidence type="ECO:0000256" key="4">
    <source>
        <dbReference type="ARBA" id="ARBA00022598"/>
    </source>
</evidence>
<comment type="pathway">
    <text evidence="1">Pyrimidine metabolism; CTP biosynthesis via de novo pathway; CTP from UDP: step 2/2.</text>
</comment>
<dbReference type="Gene3D" id="3.40.50.300">
    <property type="entry name" value="P-loop containing nucleotide triphosphate hydrolases"/>
    <property type="match status" value="1"/>
</dbReference>
<evidence type="ECO:0000256" key="8">
    <source>
        <dbReference type="ARBA" id="ARBA00022975"/>
    </source>
</evidence>
<evidence type="ECO:0000256" key="3">
    <source>
        <dbReference type="ARBA" id="ARBA00012291"/>
    </source>
</evidence>
<dbReference type="Gene3D" id="3.40.50.880">
    <property type="match status" value="1"/>
</dbReference>
<evidence type="ECO:0000259" key="10">
    <source>
        <dbReference type="Pfam" id="PF00117"/>
    </source>
</evidence>
<keyword evidence="13" id="KW-1185">Reference proteome</keyword>
<evidence type="ECO:0000256" key="9">
    <source>
        <dbReference type="ARBA" id="ARBA00047781"/>
    </source>
</evidence>
<keyword evidence="7" id="KW-0315">Glutamine amidotransferase</keyword>
<dbReference type="Proteomes" id="UP001449582">
    <property type="component" value="Unassembled WGS sequence"/>
</dbReference>
<comment type="caution">
    <text evidence="12">The sequence shown here is derived from an EMBL/GenBank/DDBJ whole genome shotgun (WGS) entry which is preliminary data.</text>
</comment>
<dbReference type="RefSeq" id="WP_353289690.1">
    <property type="nucleotide sequence ID" value="NZ_BAABQM010000001.1"/>
</dbReference>
<dbReference type="EMBL" id="BAABQM010000001">
    <property type="protein sequence ID" value="GAA5414528.1"/>
    <property type="molecule type" value="Genomic_DNA"/>
</dbReference>
<evidence type="ECO:0000259" key="11">
    <source>
        <dbReference type="Pfam" id="PF06418"/>
    </source>
</evidence>
<keyword evidence="6" id="KW-0067">ATP-binding</keyword>
<evidence type="ECO:0000313" key="13">
    <source>
        <dbReference type="Proteomes" id="UP001449582"/>
    </source>
</evidence>
<evidence type="ECO:0000256" key="6">
    <source>
        <dbReference type="ARBA" id="ARBA00022840"/>
    </source>
</evidence>
<dbReference type="InterPro" id="IPR029062">
    <property type="entry name" value="Class_I_gatase-like"/>
</dbReference>